<feature type="compositionally biased region" description="Basic and acidic residues" evidence="1">
    <location>
        <begin position="49"/>
        <end position="61"/>
    </location>
</feature>
<feature type="region of interest" description="Disordered" evidence="1">
    <location>
        <begin position="25"/>
        <end position="78"/>
    </location>
</feature>
<dbReference type="Proteomes" id="UP000031014">
    <property type="component" value="Unassembled WGS sequence"/>
</dbReference>
<comment type="caution">
    <text evidence="2">The sequence shown here is derived from an EMBL/GenBank/DDBJ whole genome shotgun (WGS) entry which is preliminary data.</text>
</comment>
<dbReference type="OrthoDB" id="2991736at2"/>
<proteinExistence type="predicted"/>
<reference evidence="2 3" key="1">
    <citation type="submission" date="2013-06" db="EMBL/GenBank/DDBJ databases">
        <title>Whole genome shotgun sequence of Bacillus selenatarsenatis SF-1.</title>
        <authorList>
            <person name="Kuroda M."/>
            <person name="Sei K."/>
            <person name="Yamashita M."/>
            <person name="Ike M."/>
        </authorList>
    </citation>
    <scope>NUCLEOTIDE SEQUENCE [LARGE SCALE GENOMIC DNA]</scope>
    <source>
        <strain evidence="2 3">SF-1</strain>
    </source>
</reference>
<protein>
    <submittedName>
        <fullName evidence="2">Uncharacterized protein</fullName>
    </submittedName>
</protein>
<gene>
    <name evidence="2" type="ORF">SAMD00020551_4864</name>
</gene>
<dbReference type="RefSeq" id="WP_041968210.1">
    <property type="nucleotide sequence ID" value="NZ_BASE01000134.1"/>
</dbReference>
<dbReference type="EMBL" id="BASE01000134">
    <property type="protein sequence ID" value="GAM16634.1"/>
    <property type="molecule type" value="Genomic_DNA"/>
</dbReference>
<evidence type="ECO:0000313" key="3">
    <source>
        <dbReference type="Proteomes" id="UP000031014"/>
    </source>
</evidence>
<evidence type="ECO:0000313" key="2">
    <source>
        <dbReference type="EMBL" id="GAM16634.1"/>
    </source>
</evidence>
<accession>A0A0A8XBI3</accession>
<organism evidence="2 3">
    <name type="scientific">Mesobacillus selenatarsenatis (strain DSM 18680 / JCM 14380 / FERM P-15431 / SF-1)</name>
    <dbReference type="NCBI Taxonomy" id="1321606"/>
    <lineage>
        <taxon>Bacteria</taxon>
        <taxon>Bacillati</taxon>
        <taxon>Bacillota</taxon>
        <taxon>Bacilli</taxon>
        <taxon>Bacillales</taxon>
        <taxon>Bacillaceae</taxon>
        <taxon>Mesobacillus</taxon>
    </lineage>
</organism>
<sequence>MSREKGKVIHVDKLTIHAKEVEIIQEKSREHHEGRRHPLDFFGPRRRLGREFEKEKHHEEESSSAEGRNERHRGPKWI</sequence>
<feature type="compositionally biased region" description="Basic and acidic residues" evidence="1">
    <location>
        <begin position="25"/>
        <end position="39"/>
    </location>
</feature>
<evidence type="ECO:0000256" key="1">
    <source>
        <dbReference type="SAM" id="MobiDB-lite"/>
    </source>
</evidence>
<dbReference type="AlphaFoldDB" id="A0A0A8XBI3"/>
<keyword evidence="3" id="KW-1185">Reference proteome</keyword>
<name>A0A0A8XBI3_MESS1</name>